<dbReference type="GO" id="GO:0016787">
    <property type="term" value="F:hydrolase activity"/>
    <property type="evidence" value="ECO:0007669"/>
    <property type="project" value="InterPro"/>
</dbReference>
<dbReference type="Proteomes" id="UP000462212">
    <property type="component" value="Unassembled WGS sequence"/>
</dbReference>
<dbReference type="Gene3D" id="3.60.21.10">
    <property type="match status" value="1"/>
</dbReference>
<dbReference type="AlphaFoldDB" id="A0A8H8RBQ1"/>
<comment type="caution">
    <text evidence="3">The sequence shown here is derived from an EMBL/GenBank/DDBJ whole genome shotgun (WGS) entry which is preliminary data.</text>
</comment>
<feature type="domain" description="Calcineurin-like phosphoesterase" evidence="1">
    <location>
        <begin position="238"/>
        <end position="462"/>
    </location>
</feature>
<gene>
    <name evidence="3" type="ORF">LSUB1_G008412</name>
</gene>
<reference evidence="3 4" key="1">
    <citation type="submission" date="2018-05" db="EMBL/GenBank/DDBJ databases">
        <title>Genome sequencing and assembly of the regulated plant pathogen Lachnellula willkommii and related sister species for the development of diagnostic species identification markers.</title>
        <authorList>
            <person name="Giroux E."/>
            <person name="Bilodeau G."/>
        </authorList>
    </citation>
    <scope>NUCLEOTIDE SEQUENCE [LARGE SCALE GENOMIC DNA]</scope>
    <source>
        <strain evidence="3 4">CBS 197.66</strain>
    </source>
</reference>
<accession>A0A8H8RBQ1</accession>
<dbReference type="Pfam" id="PF20150">
    <property type="entry name" value="2EXR"/>
    <property type="match status" value="1"/>
</dbReference>
<dbReference type="EMBL" id="QGMJ01001180">
    <property type="protein sequence ID" value="TVY32036.1"/>
    <property type="molecule type" value="Genomic_DNA"/>
</dbReference>
<dbReference type="InterPro" id="IPR045518">
    <property type="entry name" value="2EXR"/>
</dbReference>
<name>A0A8H8RBQ1_9HELO</name>
<evidence type="ECO:0000313" key="4">
    <source>
        <dbReference type="Proteomes" id="UP000462212"/>
    </source>
</evidence>
<sequence length="463" mass="51832">MPEIHSFHRFPALPTELRQKIWEIVLSEPIVAAISLQTDDTEPSIFSTDHSSTAQACKEAWGVRKRSHKRVELAINTSASSSLKVPPWIDFSSTAFYIGHGPFTRSAIQTLTPEHISTYVQEIILGWTVFSGLLETCKRLVVFQDLRRVVVLVAPWRDLNIPQRFVASALDLQDMKSQISGGNPFKDNPWQDREYLRLLLAQFLMHKVLTRGQRLPVVDIVRQAAACSTKSTMTSIQILSDLHLEAPKGYDVFEIAPKAPYLALIGDIGCVKDAEYFSFIAKQLSNFKIVFLLLGNHEPYHSDWATVKKSIQTFSQEMSEKKQHPDKNLGSFIFLDQTRYDLSPSLTILGCTLFSHIPPSQTAHVSFGLNDFYQIDAWTVDQHNAAHASDLAWLNAQVRSIGSAEPKRKILILTHHSPTTSARAVDPAHAQSKISSGFASELAGEECWGSANVKAWAFGHTHF</sequence>
<proteinExistence type="predicted"/>
<dbReference type="SUPFAM" id="SSF56300">
    <property type="entry name" value="Metallo-dependent phosphatases"/>
    <property type="match status" value="1"/>
</dbReference>
<organism evidence="3 4">
    <name type="scientific">Lachnellula subtilissima</name>
    <dbReference type="NCBI Taxonomy" id="602034"/>
    <lineage>
        <taxon>Eukaryota</taxon>
        <taxon>Fungi</taxon>
        <taxon>Dikarya</taxon>
        <taxon>Ascomycota</taxon>
        <taxon>Pezizomycotina</taxon>
        <taxon>Leotiomycetes</taxon>
        <taxon>Helotiales</taxon>
        <taxon>Lachnaceae</taxon>
        <taxon>Lachnellula</taxon>
    </lineage>
</organism>
<feature type="domain" description="2EXR" evidence="2">
    <location>
        <begin position="7"/>
        <end position="76"/>
    </location>
</feature>
<dbReference type="OrthoDB" id="550558at2759"/>
<keyword evidence="4" id="KW-1185">Reference proteome</keyword>
<evidence type="ECO:0000259" key="2">
    <source>
        <dbReference type="Pfam" id="PF20150"/>
    </source>
</evidence>
<dbReference type="PANTHER" id="PTHR37844:SF2">
    <property type="entry name" value="SER_THR PROTEIN PHOSPHATASE SUPERFAMILY (AFU_ORTHOLOGUE AFUA_1G14840)"/>
    <property type="match status" value="1"/>
</dbReference>
<dbReference type="InterPro" id="IPR004843">
    <property type="entry name" value="Calcineurin-like_PHP"/>
</dbReference>
<protein>
    <recommendedName>
        <fullName evidence="5">Calcineurin-like phosphoesterase domain-containing protein</fullName>
    </recommendedName>
</protein>
<dbReference type="PANTHER" id="PTHR37844">
    <property type="entry name" value="SER/THR PROTEIN PHOSPHATASE SUPERFAMILY (AFU_ORTHOLOGUE AFUA_1G14840)"/>
    <property type="match status" value="1"/>
</dbReference>
<evidence type="ECO:0000259" key="1">
    <source>
        <dbReference type="Pfam" id="PF00149"/>
    </source>
</evidence>
<evidence type="ECO:0000313" key="3">
    <source>
        <dbReference type="EMBL" id="TVY32036.1"/>
    </source>
</evidence>
<evidence type="ECO:0008006" key="5">
    <source>
        <dbReference type="Google" id="ProtNLM"/>
    </source>
</evidence>
<dbReference type="Pfam" id="PF00149">
    <property type="entry name" value="Metallophos"/>
    <property type="match status" value="1"/>
</dbReference>
<dbReference type="InterPro" id="IPR029052">
    <property type="entry name" value="Metallo-depent_PP-like"/>
</dbReference>